<dbReference type="AlphaFoldDB" id="A0A6J6N1X2"/>
<dbReference type="PANTHER" id="PTHR43245:SF52">
    <property type="entry name" value="NAD-DEPENDENT EPIMERASE_DEHYDRATASE"/>
    <property type="match status" value="1"/>
</dbReference>
<evidence type="ECO:0000313" key="3">
    <source>
        <dbReference type="EMBL" id="CAB4843107.1"/>
    </source>
</evidence>
<proteinExistence type="predicted"/>
<dbReference type="InterPro" id="IPR001509">
    <property type="entry name" value="Epimerase_deHydtase"/>
</dbReference>
<accession>A0A6J6N1X2</accession>
<sequence>MKRVLVAGAARYLGNALLSSLANDPEIEKIIGIDITAPDHDFGRAEFIRADIRNPVTSRIIDDHGIDTVVHAGVLSTPLEHGGRSVMKEINVIGSMQLLAACKKSPTVKNVIIKSTTAIYGASSKDPALFRESTQPGRLPTTGFAKDSNEVEGYVRNFARQRSDVRVTTLRFANAIGPEMVTPLTTYFELPIWPAVLGHDPRLQFIHEDDLVRAMHHAVMTDQGGTFNVAGAGTITLSQAARLAKRPLLRLPAQFFSPASGTLRRLGVVDLSREQLSLLKYGRLVDTSRARDLLGFTAEFSSRDTFQEFVAHRIAKRAGHRGK</sequence>
<protein>
    <submittedName>
        <fullName evidence="2">Unannotated protein</fullName>
    </submittedName>
</protein>
<evidence type="ECO:0000313" key="2">
    <source>
        <dbReference type="EMBL" id="CAB4680137.1"/>
    </source>
</evidence>
<name>A0A6J6N1X2_9ZZZZ</name>
<dbReference type="SUPFAM" id="SSF51735">
    <property type="entry name" value="NAD(P)-binding Rossmann-fold domains"/>
    <property type="match status" value="1"/>
</dbReference>
<dbReference type="InterPro" id="IPR050177">
    <property type="entry name" value="Lipid_A_modif_metabolic_enz"/>
</dbReference>
<dbReference type="PANTHER" id="PTHR43245">
    <property type="entry name" value="BIFUNCTIONAL POLYMYXIN RESISTANCE PROTEIN ARNA"/>
    <property type="match status" value="1"/>
</dbReference>
<dbReference type="Pfam" id="PF01370">
    <property type="entry name" value="Epimerase"/>
    <property type="match status" value="1"/>
</dbReference>
<feature type="domain" description="NAD-dependent epimerase/dehydratase" evidence="1">
    <location>
        <begin position="4"/>
        <end position="230"/>
    </location>
</feature>
<dbReference type="EMBL" id="CAEZXB010000021">
    <property type="protein sequence ID" value="CAB4680137.1"/>
    <property type="molecule type" value="Genomic_DNA"/>
</dbReference>
<dbReference type="InterPro" id="IPR036291">
    <property type="entry name" value="NAD(P)-bd_dom_sf"/>
</dbReference>
<reference evidence="2" key="1">
    <citation type="submission" date="2020-05" db="EMBL/GenBank/DDBJ databases">
        <authorList>
            <person name="Chiriac C."/>
            <person name="Salcher M."/>
            <person name="Ghai R."/>
            <person name="Kavagutti S V."/>
        </authorList>
    </citation>
    <scope>NUCLEOTIDE SEQUENCE</scope>
</reference>
<evidence type="ECO:0000259" key="1">
    <source>
        <dbReference type="Pfam" id="PF01370"/>
    </source>
</evidence>
<dbReference type="EMBL" id="CAFBAA010000017">
    <property type="protein sequence ID" value="CAB4843107.1"/>
    <property type="molecule type" value="Genomic_DNA"/>
</dbReference>
<organism evidence="2">
    <name type="scientific">freshwater metagenome</name>
    <dbReference type="NCBI Taxonomy" id="449393"/>
    <lineage>
        <taxon>unclassified sequences</taxon>
        <taxon>metagenomes</taxon>
        <taxon>ecological metagenomes</taxon>
    </lineage>
</organism>
<dbReference type="Gene3D" id="3.40.50.720">
    <property type="entry name" value="NAD(P)-binding Rossmann-like Domain"/>
    <property type="match status" value="1"/>
</dbReference>
<gene>
    <name evidence="2" type="ORF">UFOPK2342_01079</name>
    <name evidence="3" type="ORF">UFOPK3266_00815</name>
</gene>